<dbReference type="Proteomes" id="UP001595851">
    <property type="component" value="Unassembled WGS sequence"/>
</dbReference>
<feature type="region of interest" description="Disordered" evidence="1">
    <location>
        <begin position="39"/>
        <end position="77"/>
    </location>
</feature>
<dbReference type="EMBL" id="JBHSBI010000036">
    <property type="protein sequence ID" value="MFC4014704.1"/>
    <property type="molecule type" value="Genomic_DNA"/>
</dbReference>
<keyword evidence="3" id="KW-1185">Reference proteome</keyword>
<proteinExistence type="predicted"/>
<evidence type="ECO:0000313" key="2">
    <source>
        <dbReference type="EMBL" id="MFC4014704.1"/>
    </source>
</evidence>
<reference evidence="3" key="1">
    <citation type="journal article" date="2019" name="Int. J. Syst. Evol. Microbiol.">
        <title>The Global Catalogue of Microorganisms (GCM) 10K type strain sequencing project: providing services to taxonomists for standard genome sequencing and annotation.</title>
        <authorList>
            <consortium name="The Broad Institute Genomics Platform"/>
            <consortium name="The Broad Institute Genome Sequencing Center for Infectious Disease"/>
            <person name="Wu L."/>
            <person name="Ma J."/>
        </authorList>
    </citation>
    <scope>NUCLEOTIDE SEQUENCE [LARGE SCALE GENOMIC DNA]</scope>
    <source>
        <strain evidence="3">TBRC 1276</strain>
    </source>
</reference>
<name>A0ABV8GP21_9ACTN</name>
<feature type="compositionally biased region" description="Low complexity" evidence="1">
    <location>
        <begin position="49"/>
        <end position="58"/>
    </location>
</feature>
<dbReference type="RefSeq" id="WP_379534539.1">
    <property type="nucleotide sequence ID" value="NZ_JBHSBI010000036.1"/>
</dbReference>
<sequence length="187" mass="18452">MSRHLAPLVLAQLRDGPELPPDGHVAVYPDADGTLVATAPDGTTVPVSGAGPQGEPGEPGQPGEPGEAGPPGPGVLPPYVIDGPLTVAAGTYRLWNDTGRAWTITSVRASVVAPPTGGGVRVDINLNGTSIFASAASQPTIPDGGTTAKATSFATAVVPDGGHLTVDVDAIGTTAPGAKLSVQVTVT</sequence>
<evidence type="ECO:0008006" key="4">
    <source>
        <dbReference type="Google" id="ProtNLM"/>
    </source>
</evidence>
<gene>
    <name evidence="2" type="ORF">ACFOY2_46290</name>
</gene>
<comment type="caution">
    <text evidence="2">The sequence shown here is derived from an EMBL/GenBank/DDBJ whole genome shotgun (WGS) entry which is preliminary data.</text>
</comment>
<organism evidence="2 3">
    <name type="scientific">Nonomuraea purpurea</name>
    <dbReference type="NCBI Taxonomy" id="1849276"/>
    <lineage>
        <taxon>Bacteria</taxon>
        <taxon>Bacillati</taxon>
        <taxon>Actinomycetota</taxon>
        <taxon>Actinomycetes</taxon>
        <taxon>Streptosporangiales</taxon>
        <taxon>Streptosporangiaceae</taxon>
        <taxon>Nonomuraea</taxon>
    </lineage>
</organism>
<evidence type="ECO:0000256" key="1">
    <source>
        <dbReference type="SAM" id="MobiDB-lite"/>
    </source>
</evidence>
<accession>A0ABV8GP21</accession>
<evidence type="ECO:0000313" key="3">
    <source>
        <dbReference type="Proteomes" id="UP001595851"/>
    </source>
</evidence>
<protein>
    <recommendedName>
        <fullName evidence="4">Collagen-like protein</fullName>
    </recommendedName>
</protein>